<accession>A0A7K0DFP2</accession>
<dbReference type="EMBL" id="WEGI01000001">
    <property type="protein sequence ID" value="MQY24479.1"/>
    <property type="molecule type" value="Genomic_DNA"/>
</dbReference>
<sequence>MLMHKGIGLDRFNQLPSTRAVYALYECCCSVTWAEKLAGGRPYPDHQRLLDAAEVELPALSRADLDRVADSVAREGVPEPTFEDLVRITRIRLTRMLGPEEGYPEY</sequence>
<reference evidence="3 4" key="1">
    <citation type="submission" date="2019-10" db="EMBL/GenBank/DDBJ databases">
        <title>Nocardia macrotermitis sp. nov. and Nocardia aurantia sp. nov., isolated from the gut of fungus growing-termite Macrotermes natalensis.</title>
        <authorList>
            <person name="Benndorf R."/>
            <person name="Schwitalla J."/>
            <person name="Martin K."/>
            <person name="De Beer W."/>
            <person name="Kaster A.-K."/>
            <person name="Vollmers J."/>
            <person name="Poulsen M."/>
            <person name="Beemelmanns C."/>
        </authorList>
    </citation>
    <scope>NUCLEOTIDE SEQUENCE [LARGE SCALE GENOMIC DNA]</scope>
    <source>
        <strain evidence="3 4">RB56</strain>
    </source>
</reference>
<dbReference type="Gene3D" id="1.10.3330.10">
    <property type="entry name" value="Oxo-4-hydroxy-4-carboxy-5-ureidoimidazoline decarboxylase"/>
    <property type="match status" value="1"/>
</dbReference>
<comment type="caution">
    <text evidence="3">The sequence shown here is derived from an EMBL/GenBank/DDBJ whole genome shotgun (WGS) entry which is preliminary data.</text>
</comment>
<evidence type="ECO:0000313" key="3">
    <source>
        <dbReference type="EMBL" id="MQY24479.1"/>
    </source>
</evidence>
<keyword evidence="1" id="KW-0659">Purine metabolism</keyword>
<dbReference type="OrthoDB" id="5243781at2"/>
<proteinExistence type="predicted"/>
<protein>
    <recommendedName>
        <fullName evidence="2">Oxo-4-hydroxy-4-carboxy-5-ureidoimidazoline decarboxylase domain-containing protein</fullName>
    </recommendedName>
</protein>
<feature type="domain" description="Oxo-4-hydroxy-4-carboxy-5-ureidoimidazoline decarboxylase" evidence="2">
    <location>
        <begin position="13"/>
        <end position="68"/>
    </location>
</feature>
<dbReference type="AlphaFoldDB" id="A0A7K0DFP2"/>
<evidence type="ECO:0000259" key="2">
    <source>
        <dbReference type="Pfam" id="PF09349"/>
    </source>
</evidence>
<name>A0A7K0DFP2_9NOCA</name>
<dbReference type="GO" id="GO:0006144">
    <property type="term" value="P:purine nucleobase metabolic process"/>
    <property type="evidence" value="ECO:0007669"/>
    <property type="project" value="UniProtKB-KW"/>
</dbReference>
<keyword evidence="4" id="KW-1185">Reference proteome</keyword>
<dbReference type="SUPFAM" id="SSF158694">
    <property type="entry name" value="UraD-Like"/>
    <property type="match status" value="1"/>
</dbReference>
<dbReference type="Pfam" id="PF09349">
    <property type="entry name" value="OHCU_decarbox"/>
    <property type="match status" value="1"/>
</dbReference>
<dbReference type="InterPro" id="IPR018020">
    <property type="entry name" value="OHCU_decarboxylase"/>
</dbReference>
<dbReference type="InterPro" id="IPR036778">
    <property type="entry name" value="OHCU_decarboxylase_sf"/>
</dbReference>
<organism evidence="3 4">
    <name type="scientific">Nocardia aurantia</name>
    <dbReference type="NCBI Taxonomy" id="2585199"/>
    <lineage>
        <taxon>Bacteria</taxon>
        <taxon>Bacillati</taxon>
        <taxon>Actinomycetota</taxon>
        <taxon>Actinomycetes</taxon>
        <taxon>Mycobacteriales</taxon>
        <taxon>Nocardiaceae</taxon>
        <taxon>Nocardia</taxon>
    </lineage>
</organism>
<dbReference type="Proteomes" id="UP000431401">
    <property type="component" value="Unassembled WGS sequence"/>
</dbReference>
<evidence type="ECO:0000313" key="4">
    <source>
        <dbReference type="Proteomes" id="UP000431401"/>
    </source>
</evidence>
<gene>
    <name evidence="3" type="ORF">NRB56_00270</name>
</gene>
<evidence type="ECO:0000256" key="1">
    <source>
        <dbReference type="ARBA" id="ARBA00022631"/>
    </source>
</evidence>
<dbReference type="RefSeq" id="WP_153338480.1">
    <property type="nucleotide sequence ID" value="NZ_WEGI01000001.1"/>
</dbReference>